<reference evidence="2" key="1">
    <citation type="journal article" date="2023" name="Nat. Plants">
        <title>Single-cell RNA sequencing provides a high-resolution roadmap for understanding the multicellular compartmentation of specialized metabolism.</title>
        <authorList>
            <person name="Sun S."/>
            <person name="Shen X."/>
            <person name="Li Y."/>
            <person name="Li Y."/>
            <person name="Wang S."/>
            <person name="Li R."/>
            <person name="Zhang H."/>
            <person name="Shen G."/>
            <person name="Guo B."/>
            <person name="Wei J."/>
            <person name="Xu J."/>
            <person name="St-Pierre B."/>
            <person name="Chen S."/>
            <person name="Sun C."/>
        </authorList>
    </citation>
    <scope>NUCLEOTIDE SEQUENCE [LARGE SCALE GENOMIC DNA]</scope>
</reference>
<comment type="caution">
    <text evidence="1">The sequence shown here is derived from an EMBL/GenBank/DDBJ whole genome shotgun (WGS) entry which is preliminary data.</text>
</comment>
<organism evidence="1 2">
    <name type="scientific">Catharanthus roseus</name>
    <name type="common">Madagascar periwinkle</name>
    <name type="synonym">Vinca rosea</name>
    <dbReference type="NCBI Taxonomy" id="4058"/>
    <lineage>
        <taxon>Eukaryota</taxon>
        <taxon>Viridiplantae</taxon>
        <taxon>Streptophyta</taxon>
        <taxon>Embryophyta</taxon>
        <taxon>Tracheophyta</taxon>
        <taxon>Spermatophyta</taxon>
        <taxon>Magnoliopsida</taxon>
        <taxon>eudicotyledons</taxon>
        <taxon>Gunneridae</taxon>
        <taxon>Pentapetalae</taxon>
        <taxon>asterids</taxon>
        <taxon>lamiids</taxon>
        <taxon>Gentianales</taxon>
        <taxon>Apocynaceae</taxon>
        <taxon>Rauvolfioideae</taxon>
        <taxon>Vinceae</taxon>
        <taxon>Catharanthinae</taxon>
        <taxon>Catharanthus</taxon>
    </lineage>
</organism>
<sequence length="72" mass="8497">MVFFFYLSLPCFLGDINILEVWAAKCYYSTQIKGESERVFNGKNCFEKMRMSLLQHEFKESLNTCILKILLC</sequence>
<protein>
    <submittedName>
        <fullName evidence="1">Uncharacterized protein</fullName>
    </submittedName>
</protein>
<accession>A0ACC0B215</accession>
<evidence type="ECO:0000313" key="2">
    <source>
        <dbReference type="Proteomes" id="UP001060085"/>
    </source>
</evidence>
<dbReference type="EMBL" id="CM044704">
    <property type="protein sequence ID" value="KAI5666691.1"/>
    <property type="molecule type" value="Genomic_DNA"/>
</dbReference>
<evidence type="ECO:0000313" key="1">
    <source>
        <dbReference type="EMBL" id="KAI5666691.1"/>
    </source>
</evidence>
<gene>
    <name evidence="1" type="ORF">M9H77_16544</name>
</gene>
<keyword evidence="2" id="KW-1185">Reference proteome</keyword>
<dbReference type="Proteomes" id="UP001060085">
    <property type="component" value="Linkage Group LG04"/>
</dbReference>
<proteinExistence type="predicted"/>
<name>A0ACC0B215_CATRO</name>